<evidence type="ECO:0000313" key="2">
    <source>
        <dbReference type="Proteomes" id="UP000058636"/>
    </source>
</evidence>
<proteinExistence type="predicted"/>
<gene>
    <name evidence="1" type="ORF">XD57_1511</name>
</gene>
<dbReference type="EMBL" id="LGFG01000174">
    <property type="protein sequence ID" value="KUK22389.1"/>
    <property type="molecule type" value="Genomic_DNA"/>
</dbReference>
<dbReference type="Proteomes" id="UP000058636">
    <property type="component" value="Unassembled WGS sequence"/>
</dbReference>
<evidence type="ECO:0000313" key="1">
    <source>
        <dbReference type="EMBL" id="KUK22389.1"/>
    </source>
</evidence>
<dbReference type="InterPro" id="IPR021321">
    <property type="entry name" value="DUF2922"/>
</dbReference>
<accession>A0A124FFS6</accession>
<dbReference type="Pfam" id="PF11148">
    <property type="entry name" value="DUF2922"/>
    <property type="match status" value="1"/>
</dbReference>
<dbReference type="PATRIC" id="fig|93930.3.peg.581"/>
<protein>
    <submittedName>
        <fullName evidence="1">Uncharacterized protein</fullName>
    </submittedName>
</protein>
<organism evidence="1 2">
    <name type="scientific">Thermotoga petrophila</name>
    <dbReference type="NCBI Taxonomy" id="93929"/>
    <lineage>
        <taxon>Bacteria</taxon>
        <taxon>Thermotogati</taxon>
        <taxon>Thermotogota</taxon>
        <taxon>Thermotogae</taxon>
        <taxon>Thermotogales</taxon>
        <taxon>Thermotogaceae</taxon>
        <taxon>Thermotoga</taxon>
    </lineage>
</organism>
<reference evidence="1 2" key="1">
    <citation type="journal article" date="2015" name="MBio">
        <title>Genome-Resolved Metagenomic Analysis Reveals Roles for Candidate Phyla and Other Microbial Community Members in Biogeochemical Transformations in Oil Reservoirs.</title>
        <authorList>
            <person name="Hu P."/>
            <person name="Tom L."/>
            <person name="Singh A."/>
            <person name="Thomas B.C."/>
            <person name="Baker B.J."/>
            <person name="Piceno Y.M."/>
            <person name="Andersen G.L."/>
            <person name="Banfield J.F."/>
        </authorList>
    </citation>
    <scope>NUCLEOTIDE SEQUENCE [LARGE SCALE GENOMIC DNA]</scope>
    <source>
        <strain evidence="1">46_26</strain>
    </source>
</reference>
<comment type="caution">
    <text evidence="1">The sequence shown here is derived from an EMBL/GenBank/DDBJ whole genome shotgun (WGS) entry which is preliminary data.</text>
</comment>
<dbReference type="AlphaFoldDB" id="A0A124FFS6"/>
<sequence length="69" mass="7914">MKRLYMDFYNEAEGKRRRIIVNSPADGLTADQVQTAMQTLLDSKVLEGYAIDRAVIVETNSNEFFDLIQ</sequence>
<name>A0A124FFS6_9THEM</name>